<dbReference type="InterPro" id="IPR045584">
    <property type="entry name" value="Pilin-like"/>
</dbReference>
<dbReference type="InterPro" id="IPR011453">
    <property type="entry name" value="DUF1559"/>
</dbReference>
<keyword evidence="1" id="KW-0488">Methylation</keyword>
<gene>
    <name evidence="4" type="ORF">C8D82_10771</name>
</gene>
<dbReference type="Proteomes" id="UP000245959">
    <property type="component" value="Unassembled WGS sequence"/>
</dbReference>
<dbReference type="Gene3D" id="3.30.700.10">
    <property type="entry name" value="Glycoprotein, Type 4 Pilin"/>
    <property type="match status" value="1"/>
</dbReference>
<evidence type="ECO:0000256" key="2">
    <source>
        <dbReference type="SAM" id="Phobius"/>
    </source>
</evidence>
<dbReference type="EMBL" id="QEKH01000007">
    <property type="protein sequence ID" value="PVY44316.1"/>
    <property type="molecule type" value="Genomic_DNA"/>
</dbReference>
<dbReference type="NCBIfam" id="TIGR02532">
    <property type="entry name" value="IV_pilin_GFxxxE"/>
    <property type="match status" value="1"/>
</dbReference>
<dbReference type="GeneID" id="78294628"/>
<name>A0A2U1B6K7_9BACT</name>
<comment type="caution">
    <text evidence="4">The sequence shown here is derived from an EMBL/GenBank/DDBJ whole genome shotgun (WGS) entry which is preliminary data.</text>
</comment>
<reference evidence="4 5" key="1">
    <citation type="submission" date="2018-04" db="EMBL/GenBank/DDBJ databases">
        <title>Genomic Encyclopedia of Type Strains, Phase IV (KMG-IV): sequencing the most valuable type-strain genomes for metagenomic binning, comparative biology and taxonomic classification.</title>
        <authorList>
            <person name="Goeker M."/>
        </authorList>
    </citation>
    <scope>NUCLEOTIDE SEQUENCE [LARGE SCALE GENOMIC DNA]</scope>
    <source>
        <strain evidence="4 5">DSM 14823</strain>
    </source>
</reference>
<dbReference type="InterPro" id="IPR000983">
    <property type="entry name" value="Bac_GSPG_pilin"/>
</dbReference>
<dbReference type="PANTHER" id="PTHR30093">
    <property type="entry name" value="GENERAL SECRETION PATHWAY PROTEIN G"/>
    <property type="match status" value="1"/>
</dbReference>
<keyword evidence="2" id="KW-0472">Membrane</keyword>
<accession>A0A2U1B6K7</accession>
<dbReference type="OrthoDB" id="269098at2"/>
<dbReference type="GO" id="GO:0015628">
    <property type="term" value="P:protein secretion by the type II secretion system"/>
    <property type="evidence" value="ECO:0007669"/>
    <property type="project" value="InterPro"/>
</dbReference>
<dbReference type="InterPro" id="IPR012902">
    <property type="entry name" value="N_methyl_site"/>
</dbReference>
<sequence length="279" mass="30515">MNLSSCRFFLDELFARLAGRTCNGPSFPAPAGLRLSSFPKKCCFTLIELLIVVAIIAILASMLLPALNQAREQARKIKCVGNLRQLGTAMTMYVGDNREYYPYLWHQADSDKTWVTLLLGYAGAQWGNAGSLSIFRCPSDTADRDYGNAAFAGLKPRSYAMNSGADTTGKDNSLQLGIGWSKFGKSLKSSMVPRPSELIALGEVKVPADRLLFCGNNRVINLYATVASTPVSLQMPEYHNGNNNYLFADGRAVTLDYIRTIGKGSATLPKGFWTRDAND</sequence>
<dbReference type="SUPFAM" id="SSF54523">
    <property type="entry name" value="Pili subunits"/>
    <property type="match status" value="1"/>
</dbReference>
<organism evidence="4 5">
    <name type="scientific">Victivallis vadensis</name>
    <dbReference type="NCBI Taxonomy" id="172901"/>
    <lineage>
        <taxon>Bacteria</taxon>
        <taxon>Pseudomonadati</taxon>
        <taxon>Lentisphaerota</taxon>
        <taxon>Lentisphaeria</taxon>
        <taxon>Victivallales</taxon>
        <taxon>Victivallaceae</taxon>
        <taxon>Victivallis</taxon>
    </lineage>
</organism>
<evidence type="ECO:0000313" key="5">
    <source>
        <dbReference type="Proteomes" id="UP000245959"/>
    </source>
</evidence>
<feature type="transmembrane region" description="Helical" evidence="2">
    <location>
        <begin position="43"/>
        <end position="67"/>
    </location>
</feature>
<proteinExistence type="predicted"/>
<dbReference type="RefSeq" id="WP_116883319.1">
    <property type="nucleotide sequence ID" value="NZ_CABMMC010000006.1"/>
</dbReference>
<feature type="domain" description="DUF1559" evidence="3">
    <location>
        <begin position="69"/>
        <end position="120"/>
    </location>
</feature>
<dbReference type="Pfam" id="PF07596">
    <property type="entry name" value="SBP_bac_10"/>
    <property type="match status" value="1"/>
</dbReference>
<evidence type="ECO:0000313" key="4">
    <source>
        <dbReference type="EMBL" id="PVY44316.1"/>
    </source>
</evidence>
<keyword evidence="5" id="KW-1185">Reference proteome</keyword>
<protein>
    <submittedName>
        <fullName evidence="4">Prepilin-type N-terminal cleavage/methylation domain-containing protein/prepilin-type processing-associated H-X9-DG protein</fullName>
    </submittedName>
</protein>
<dbReference type="AlphaFoldDB" id="A0A2U1B6K7"/>
<keyword evidence="2" id="KW-1133">Transmembrane helix</keyword>
<evidence type="ECO:0000259" key="3">
    <source>
        <dbReference type="Pfam" id="PF07596"/>
    </source>
</evidence>
<dbReference type="GO" id="GO:0015627">
    <property type="term" value="C:type II protein secretion system complex"/>
    <property type="evidence" value="ECO:0007669"/>
    <property type="project" value="InterPro"/>
</dbReference>
<evidence type="ECO:0000256" key="1">
    <source>
        <dbReference type="ARBA" id="ARBA00022481"/>
    </source>
</evidence>
<keyword evidence="2" id="KW-0812">Transmembrane</keyword>
<dbReference type="PRINTS" id="PR00813">
    <property type="entry name" value="BCTERIALGSPG"/>
</dbReference>